<feature type="transmembrane region" description="Helical" evidence="1">
    <location>
        <begin position="37"/>
        <end position="57"/>
    </location>
</feature>
<proteinExistence type="predicted"/>
<feature type="non-terminal residue" evidence="2">
    <location>
        <position position="105"/>
    </location>
</feature>
<evidence type="ECO:0000313" key="2">
    <source>
        <dbReference type="EMBL" id="JAS81870.1"/>
    </source>
</evidence>
<dbReference type="EMBL" id="GECU01025836">
    <property type="protein sequence ID" value="JAS81870.1"/>
    <property type="molecule type" value="Transcribed_RNA"/>
</dbReference>
<sequence>EKTFIIGLILITTTTKNVVSGISRFLLDRFGTSEEPFSSILFKILMFQSATIVLNFITDFIFEKTLIPYGSVLSKIILTSMLYTDDYQAGALTGGQSEYYITEGA</sequence>
<organism evidence="2">
    <name type="scientific">Homalodisca liturata</name>
    <dbReference type="NCBI Taxonomy" id="320908"/>
    <lineage>
        <taxon>Eukaryota</taxon>
        <taxon>Metazoa</taxon>
        <taxon>Ecdysozoa</taxon>
        <taxon>Arthropoda</taxon>
        <taxon>Hexapoda</taxon>
        <taxon>Insecta</taxon>
        <taxon>Pterygota</taxon>
        <taxon>Neoptera</taxon>
        <taxon>Paraneoptera</taxon>
        <taxon>Hemiptera</taxon>
        <taxon>Auchenorrhyncha</taxon>
        <taxon>Membracoidea</taxon>
        <taxon>Cicadellidae</taxon>
        <taxon>Cicadellinae</taxon>
        <taxon>Proconiini</taxon>
        <taxon>Homalodisca</taxon>
    </lineage>
</organism>
<reference evidence="2" key="1">
    <citation type="submission" date="2015-11" db="EMBL/GenBank/DDBJ databases">
        <title>De novo transcriptome assembly of four potential Pierce s Disease insect vectors from Arizona vineyards.</title>
        <authorList>
            <person name="Tassone E.E."/>
        </authorList>
    </citation>
    <scope>NUCLEOTIDE SEQUENCE</scope>
</reference>
<accession>A0A1B6I4P4</accession>
<gene>
    <name evidence="2" type="ORF">g.59330</name>
</gene>
<feature type="non-terminal residue" evidence="2">
    <location>
        <position position="1"/>
    </location>
</feature>
<protein>
    <submittedName>
        <fullName evidence="2">Uncharacterized protein</fullName>
    </submittedName>
</protein>
<keyword evidence="1" id="KW-0812">Transmembrane</keyword>
<evidence type="ECO:0000256" key="1">
    <source>
        <dbReference type="SAM" id="Phobius"/>
    </source>
</evidence>
<name>A0A1B6I4P4_9HEMI</name>
<keyword evidence="1" id="KW-1133">Transmembrane helix</keyword>
<keyword evidence="1" id="KW-0472">Membrane</keyword>
<dbReference type="AlphaFoldDB" id="A0A1B6I4P4"/>